<keyword evidence="1" id="KW-0472">Membrane</keyword>
<organism evidence="2 3">
    <name type="scientific">Mariniblastus fucicola</name>
    <dbReference type="NCBI Taxonomy" id="980251"/>
    <lineage>
        <taxon>Bacteria</taxon>
        <taxon>Pseudomonadati</taxon>
        <taxon>Planctomycetota</taxon>
        <taxon>Planctomycetia</taxon>
        <taxon>Pirellulales</taxon>
        <taxon>Pirellulaceae</taxon>
        <taxon>Mariniblastus</taxon>
    </lineage>
</organism>
<keyword evidence="1" id="KW-1133">Transmembrane helix</keyword>
<keyword evidence="1" id="KW-0812">Transmembrane</keyword>
<keyword evidence="3" id="KW-1185">Reference proteome</keyword>
<dbReference type="AlphaFoldDB" id="A0A5B9PBS2"/>
<name>A0A5B9PBS2_9BACT</name>
<accession>A0A5B9PBS2</accession>
<evidence type="ECO:0000313" key="3">
    <source>
        <dbReference type="Proteomes" id="UP000322214"/>
    </source>
</evidence>
<gene>
    <name evidence="2" type="ORF">MFFC18_04630</name>
</gene>
<evidence type="ECO:0000313" key="2">
    <source>
        <dbReference type="EMBL" id="QEG20613.1"/>
    </source>
</evidence>
<evidence type="ECO:0000256" key="1">
    <source>
        <dbReference type="SAM" id="Phobius"/>
    </source>
</evidence>
<sequence length="426" mass="45757">MLTINRKFIDRQRRDGISIIEVLTSMAVATIGVFGIMVMIPFAVKQSQTGLDNDAANAVGRNVVEELQVLGFMRVLNNGNFARLRVKARADGATTGARTIRPMNNTDFDNDRAPGLFHFDPIGFAAPDPDGDTLPLKGLKNFTIPDAAAAGAINPPVAYIVPDDPNGNIEIFSATATRGVDINTTLLSSDPLTSPEASLLCRSDDDVVYAEEVEGLELAPPQPIFDIDPNGNLIKQQSIGRISWSAFMVPELSPSMTSAPANRFKSHVLVYRDRFVNPANPMRSSYEFYRTTMAGSGHISAVSQITIDTVKPIIEGDISRGDWVMLVNRIPEAEPGVPVRTLPAGVEVRVAEQGYRTQVMFAKVTRVTPGSGGFGGSVAVDGGPFDFVSAGVAGPTGSMNPASSLTYMVHLKDVVNVYERSVSVEK</sequence>
<dbReference type="EMBL" id="CP042912">
    <property type="protein sequence ID" value="QEG20613.1"/>
    <property type="molecule type" value="Genomic_DNA"/>
</dbReference>
<reference evidence="2 3" key="1">
    <citation type="submission" date="2019-08" db="EMBL/GenBank/DDBJ databases">
        <title>Deep-cultivation of Planctomycetes and their phenomic and genomic characterization uncovers novel biology.</title>
        <authorList>
            <person name="Wiegand S."/>
            <person name="Jogler M."/>
            <person name="Boedeker C."/>
            <person name="Pinto D."/>
            <person name="Vollmers J."/>
            <person name="Rivas-Marin E."/>
            <person name="Kohn T."/>
            <person name="Peeters S.H."/>
            <person name="Heuer A."/>
            <person name="Rast P."/>
            <person name="Oberbeckmann S."/>
            <person name="Bunk B."/>
            <person name="Jeske O."/>
            <person name="Meyerdierks A."/>
            <person name="Storesund J.E."/>
            <person name="Kallscheuer N."/>
            <person name="Luecker S."/>
            <person name="Lage O.M."/>
            <person name="Pohl T."/>
            <person name="Merkel B.J."/>
            <person name="Hornburger P."/>
            <person name="Mueller R.-W."/>
            <person name="Bruemmer F."/>
            <person name="Labrenz M."/>
            <person name="Spormann A.M."/>
            <person name="Op den Camp H."/>
            <person name="Overmann J."/>
            <person name="Amann R."/>
            <person name="Jetten M.S.M."/>
            <person name="Mascher T."/>
            <person name="Medema M.H."/>
            <person name="Devos D.P."/>
            <person name="Kaster A.-K."/>
            <person name="Ovreas L."/>
            <person name="Rohde M."/>
            <person name="Galperin M.Y."/>
            <person name="Jogler C."/>
        </authorList>
    </citation>
    <scope>NUCLEOTIDE SEQUENCE [LARGE SCALE GENOMIC DNA]</scope>
    <source>
        <strain evidence="2 3">FC18</strain>
    </source>
</reference>
<proteinExistence type="predicted"/>
<feature type="transmembrane region" description="Helical" evidence="1">
    <location>
        <begin position="20"/>
        <end position="44"/>
    </location>
</feature>
<protein>
    <submittedName>
        <fullName evidence="2">Uncharacterized protein</fullName>
    </submittedName>
</protein>
<dbReference type="STRING" id="980251.GCA_001642875_02352"/>
<dbReference type="RefSeq" id="WP_075084778.1">
    <property type="nucleotide sequence ID" value="NZ_CP042912.1"/>
</dbReference>
<dbReference type="KEGG" id="mff:MFFC18_04630"/>
<dbReference type="Proteomes" id="UP000322214">
    <property type="component" value="Chromosome"/>
</dbReference>